<accession>A0A0F7JX47</accession>
<dbReference type="HAMAP" id="MF_01523">
    <property type="entry name" value="16SrRNA_methyltr_J"/>
    <property type="match status" value="1"/>
</dbReference>
<reference evidence="2 3" key="1">
    <citation type="journal article" date="2015" name="Genome Announc.">
        <title>Complete Genome Sequence of Sedimenticola thiotaurini Strain SIP-G1, a Polyphosphate- and Polyhydroxyalkanoate-Accumulating Sulfur-Oxidizing Gammaproteobacterium Isolated from Salt Marsh Sediments.</title>
        <authorList>
            <person name="Flood B.E."/>
            <person name="Jones D.S."/>
            <person name="Bailey J.V."/>
        </authorList>
    </citation>
    <scope>NUCLEOTIDE SEQUENCE [LARGE SCALE GENOMIC DNA]</scope>
    <source>
        <strain evidence="2 3">SIP-G1</strain>
    </source>
</reference>
<dbReference type="KEGG" id="seds:AAY24_02230"/>
<feature type="binding site" evidence="1">
    <location>
        <begin position="126"/>
        <end position="127"/>
    </location>
    <ligand>
        <name>S-adenosyl-L-methionine</name>
        <dbReference type="ChEBI" id="CHEBI:59789"/>
    </ligand>
</feature>
<keyword evidence="1" id="KW-0963">Cytoplasm</keyword>
<dbReference type="PATRIC" id="fig|1543721.4.peg.471"/>
<comment type="catalytic activity">
    <reaction evidence="1">
        <text>guanosine(1516) in 16S rRNA + S-adenosyl-L-methionine = N(2)-methylguanosine(1516) in 16S rRNA + S-adenosyl-L-homocysteine + H(+)</text>
        <dbReference type="Rhea" id="RHEA:43220"/>
        <dbReference type="Rhea" id="RHEA-COMP:10412"/>
        <dbReference type="Rhea" id="RHEA-COMP:10413"/>
        <dbReference type="ChEBI" id="CHEBI:15378"/>
        <dbReference type="ChEBI" id="CHEBI:57856"/>
        <dbReference type="ChEBI" id="CHEBI:59789"/>
        <dbReference type="ChEBI" id="CHEBI:74269"/>
        <dbReference type="ChEBI" id="CHEBI:74481"/>
        <dbReference type="EC" id="2.1.1.242"/>
    </reaction>
</comment>
<comment type="caution">
    <text evidence="1">Lacks conserved residue(s) required for the propagation of feature annotation.</text>
</comment>
<dbReference type="Gene3D" id="3.40.50.150">
    <property type="entry name" value="Vaccinia Virus protein VP39"/>
    <property type="match status" value="1"/>
</dbReference>
<dbReference type="CDD" id="cd02440">
    <property type="entry name" value="AdoMet_MTases"/>
    <property type="match status" value="1"/>
</dbReference>
<dbReference type="GO" id="GO:0008990">
    <property type="term" value="F:rRNA (guanine-N2-)-methyltransferase activity"/>
    <property type="evidence" value="ECO:0007669"/>
    <property type="project" value="UniProtKB-UniRule"/>
</dbReference>
<dbReference type="InterPro" id="IPR007536">
    <property type="entry name" value="16SrRNA_methylTrfase_J"/>
</dbReference>
<proteinExistence type="inferred from homology"/>
<evidence type="ECO:0000313" key="2">
    <source>
        <dbReference type="EMBL" id="AKH19360.1"/>
    </source>
</evidence>
<keyword evidence="1" id="KW-0808">Transferase</keyword>
<dbReference type="PANTHER" id="PTHR36112">
    <property type="entry name" value="RIBOSOMAL RNA SMALL SUBUNIT METHYLTRANSFERASE J"/>
    <property type="match status" value="1"/>
</dbReference>
<organism evidence="2 3">
    <name type="scientific">Sedimenticola thiotaurini</name>
    <dbReference type="NCBI Taxonomy" id="1543721"/>
    <lineage>
        <taxon>Bacteria</taxon>
        <taxon>Pseudomonadati</taxon>
        <taxon>Pseudomonadota</taxon>
        <taxon>Gammaproteobacteria</taxon>
        <taxon>Chromatiales</taxon>
        <taxon>Sedimenticolaceae</taxon>
        <taxon>Sedimenticola</taxon>
    </lineage>
</organism>
<feature type="binding site" evidence="1">
    <location>
        <position position="180"/>
    </location>
    <ligand>
        <name>S-adenosyl-L-methionine</name>
        <dbReference type="ChEBI" id="CHEBI:59789"/>
    </ligand>
</feature>
<gene>
    <name evidence="1" type="primary">rsmJ</name>
    <name evidence="2" type="ORF">AAY24_02230</name>
</gene>
<dbReference type="RefSeq" id="WP_046858299.1">
    <property type="nucleotide sequence ID" value="NZ_CP011412.1"/>
</dbReference>
<dbReference type="OrthoDB" id="3191794at2"/>
<dbReference type="Proteomes" id="UP000034410">
    <property type="component" value="Chromosome"/>
</dbReference>
<dbReference type="AlphaFoldDB" id="A0A0F7JX47"/>
<keyword evidence="1" id="KW-0949">S-adenosyl-L-methionine</keyword>
<dbReference type="SUPFAM" id="SSF53335">
    <property type="entry name" value="S-adenosyl-L-methionine-dependent methyltransferases"/>
    <property type="match status" value="1"/>
</dbReference>
<evidence type="ECO:0000256" key="1">
    <source>
        <dbReference type="HAMAP-Rule" id="MF_01523"/>
    </source>
</evidence>
<dbReference type="EC" id="2.1.1.242" evidence="1"/>
<dbReference type="Pfam" id="PF04445">
    <property type="entry name" value="SAM_MT"/>
    <property type="match status" value="1"/>
</dbReference>
<sequence>MSEQLSVVGVAAASAEQQPAAAQLAAALSLPCVRFDPDKSGLVLLQQVDRLELRQTGPGAPGPVWVDFVGGKAAHRRKFGGGRGQPLARAAGLKKGATPRILDMTAGLGRDGFVLATLGCEVVMMERSPVIHALLSDGLQRARQDSEVGAIAERIRLLCQDGRDYLVSAGEERPDVVYLDPMYPHRDKSARVKKEMRLLQLLLGEDRDSGELLASALGTALSRVVVKRPVKAPPLHGPAPSLSIGSPNTRYDIYLTGANHAAT</sequence>
<keyword evidence="1" id="KW-0489">Methyltransferase</keyword>
<comment type="similarity">
    <text evidence="1">Belongs to the methyltransferase superfamily. RsmJ family.</text>
</comment>
<keyword evidence="1" id="KW-0698">rRNA processing</keyword>
<protein>
    <recommendedName>
        <fullName evidence="1">Ribosomal RNA small subunit methyltransferase J</fullName>
        <ecNumber evidence="1">2.1.1.242</ecNumber>
    </recommendedName>
    <alternativeName>
        <fullName evidence="1">16S rRNA m2G1516 methyltransferase</fullName>
    </alternativeName>
    <alternativeName>
        <fullName evidence="1">rRNA (guanine-N(2)-)-methyltransferase</fullName>
    </alternativeName>
</protein>
<dbReference type="InterPro" id="IPR029063">
    <property type="entry name" value="SAM-dependent_MTases_sf"/>
</dbReference>
<keyword evidence="3" id="KW-1185">Reference proteome</keyword>
<evidence type="ECO:0000313" key="3">
    <source>
        <dbReference type="Proteomes" id="UP000034410"/>
    </source>
</evidence>
<comment type="subcellular location">
    <subcellularLocation>
        <location evidence="1">Cytoplasm</location>
    </subcellularLocation>
</comment>
<dbReference type="PANTHER" id="PTHR36112:SF1">
    <property type="entry name" value="RIBOSOMAL RNA SMALL SUBUNIT METHYLTRANSFERASE J"/>
    <property type="match status" value="1"/>
</dbReference>
<feature type="binding site" evidence="1">
    <location>
        <begin position="110"/>
        <end position="111"/>
    </location>
    <ligand>
        <name>S-adenosyl-L-methionine</name>
        <dbReference type="ChEBI" id="CHEBI:59789"/>
    </ligand>
</feature>
<dbReference type="GO" id="GO:0005737">
    <property type="term" value="C:cytoplasm"/>
    <property type="evidence" value="ECO:0007669"/>
    <property type="project" value="UniProtKB-SubCell"/>
</dbReference>
<comment type="function">
    <text evidence="1">Specifically methylates the guanosine in position 1516 of 16S rRNA.</text>
</comment>
<dbReference type="EMBL" id="CP011412">
    <property type="protein sequence ID" value="AKH19360.1"/>
    <property type="molecule type" value="Genomic_DNA"/>
</dbReference>
<name>A0A0F7JX47_9GAMM</name>